<dbReference type="EMBL" id="CAJNYT010005930">
    <property type="protein sequence ID" value="CAF3786472.1"/>
    <property type="molecule type" value="Genomic_DNA"/>
</dbReference>
<dbReference type="Proteomes" id="UP000663872">
    <property type="component" value="Unassembled WGS sequence"/>
</dbReference>
<reference evidence="2" key="1">
    <citation type="submission" date="2021-02" db="EMBL/GenBank/DDBJ databases">
        <authorList>
            <person name="Nowell W R."/>
        </authorList>
    </citation>
    <scope>NUCLEOTIDE SEQUENCE</scope>
</reference>
<evidence type="ECO:0000256" key="1">
    <source>
        <dbReference type="SAM" id="Coils"/>
    </source>
</evidence>
<evidence type="ECO:0000313" key="3">
    <source>
        <dbReference type="EMBL" id="CAF3613109.1"/>
    </source>
</evidence>
<comment type="caution">
    <text evidence="2">The sequence shown here is derived from an EMBL/GenBank/DDBJ whole genome shotgun (WGS) entry which is preliminary data.</text>
</comment>
<feature type="coiled-coil region" evidence="1">
    <location>
        <begin position="429"/>
        <end position="456"/>
    </location>
</feature>
<dbReference type="EMBL" id="CAJNYD010004621">
    <property type="protein sequence ID" value="CAF3613109.1"/>
    <property type="molecule type" value="Genomic_DNA"/>
</dbReference>
<protein>
    <submittedName>
        <fullName evidence="2">Uncharacterized protein</fullName>
    </submittedName>
</protein>
<evidence type="ECO:0000313" key="2">
    <source>
        <dbReference type="EMBL" id="CAF3410066.1"/>
    </source>
</evidence>
<organism evidence="2 5">
    <name type="scientific">Rotaria socialis</name>
    <dbReference type="NCBI Taxonomy" id="392032"/>
    <lineage>
        <taxon>Eukaryota</taxon>
        <taxon>Metazoa</taxon>
        <taxon>Spiralia</taxon>
        <taxon>Gnathifera</taxon>
        <taxon>Rotifera</taxon>
        <taxon>Eurotatoria</taxon>
        <taxon>Bdelloidea</taxon>
        <taxon>Philodinida</taxon>
        <taxon>Philodinidae</taxon>
        <taxon>Rotaria</taxon>
    </lineage>
</organism>
<sequence>MFQVVFSRYLLADDVAGLLDETDPDGKTNQESSDEIYSGIPYLFGDRVIDTMKKKTKKYDLLYESDDIDYNLADLFDEKKEEDTPPHHDPAELNMNDLFFANDTIPFSDVAGRLAYYLSNDIKHLEADLGQWIPLSFDAIVEEHRVRAEVFLTCCYPIRIMNGDRLKSYVDSYGLLEEQSKIIADCIKTLSGKEEINCKNGIHKLNITRQNTINFTNNFADKSILTSIDSSIKQQIYIDNIVYNYHLSTNDRCPPALLLLWKPDLLIQCEIFYRTRLTAKSASISDYEIFSDDISKPFRQMVSNIFVNLKVTSDKIKHILFPLNKPVPKDQINHDVTSIKNKIDHYKILNVNPMIAHHEKRAHAYKMCCEKLENDDLINQYLLSYNNDFIKMDKLLRSCINGQILTGITNDTFYGGECQKAYNDLTDAMNKRQDYIKQYKEQAKDINEKYRQTTTSKLSQAWLIKSMNSFVKIYCEDQHVFELMFSPEKLVKCEEFIRKSIGENGSQIYLDYDKSISVPFQNMVLSDWQALEKAQASNPPISSERLSHTTVYQTKVKFDEIYILQRILFLLKKLMLGNIKSRKNISHRHPLLSLKRNTASTTSTYHNCIILIVTIIKLSYF</sequence>
<proteinExistence type="predicted"/>
<evidence type="ECO:0000313" key="5">
    <source>
        <dbReference type="Proteomes" id="UP000663825"/>
    </source>
</evidence>
<dbReference type="Proteomes" id="UP000663833">
    <property type="component" value="Unassembled WGS sequence"/>
</dbReference>
<name>A0A818AT99_9BILA</name>
<accession>A0A818AT99</accession>
<keyword evidence="1" id="KW-0175">Coiled coil</keyword>
<dbReference type="AlphaFoldDB" id="A0A818AT99"/>
<dbReference type="Proteomes" id="UP000663825">
    <property type="component" value="Unassembled WGS sequence"/>
</dbReference>
<gene>
    <name evidence="4" type="ORF">GRG538_LOCUS33307</name>
    <name evidence="3" type="ORF">LUA448_LOCUS31031</name>
    <name evidence="2" type="ORF">TIS948_LOCUS28503</name>
</gene>
<evidence type="ECO:0000313" key="4">
    <source>
        <dbReference type="EMBL" id="CAF3786472.1"/>
    </source>
</evidence>
<dbReference type="OrthoDB" id="10039397at2759"/>
<dbReference type="EMBL" id="CAJNXB010005122">
    <property type="protein sequence ID" value="CAF3410066.1"/>
    <property type="molecule type" value="Genomic_DNA"/>
</dbReference>